<name>A0A176RUC1_9GAMM</name>
<comment type="caution">
    <text evidence="3">The sequence shown here is derived from an EMBL/GenBank/DDBJ whole genome shotgun (WGS) entry which is preliminary data.</text>
</comment>
<protein>
    <submittedName>
        <fullName evidence="3">CRISPR-associated RAMP protein, Cmr4 family</fullName>
    </submittedName>
</protein>
<dbReference type="PANTHER" id="PTHR36700">
    <property type="entry name" value="CRISPR SYSTEM CMR SUBUNIT CMR4"/>
    <property type="match status" value="1"/>
</dbReference>
<reference evidence="3 4" key="1">
    <citation type="submission" date="2016-05" db="EMBL/GenBank/DDBJ databases">
        <title>Single-cell genome of chain-forming Candidatus Thiomargarita nelsonii and comparison to other large sulfur-oxidizing bacteria.</title>
        <authorList>
            <person name="Winkel M."/>
            <person name="Salman V."/>
            <person name="Woyke T."/>
            <person name="Schulz-Vogt H."/>
            <person name="Richter M."/>
            <person name="Flood B."/>
            <person name="Bailey J."/>
            <person name="Amann R."/>
            <person name="Mussmann M."/>
        </authorList>
    </citation>
    <scope>NUCLEOTIDE SEQUENCE [LARGE SCALE GENOMIC DNA]</scope>
    <source>
        <strain evidence="3 4">THI036</strain>
    </source>
</reference>
<evidence type="ECO:0000259" key="2">
    <source>
        <dbReference type="Pfam" id="PF03787"/>
    </source>
</evidence>
<sequence length="226" mass="25305">MQNASEHAGALAITDARLLLLPVRSLTGHFKWVTCPAVLQRWQADCRRLGLPDGNDFSVTNLIENNKALVSQTLNEQDIFLEEFRFKTQPRPEIDKVIRSVAKLMGREGNEIDKALKSQLTVVNDNMFAHLARYATPVNAHIAIENETKTVKPGALWYEETLPADTLLYTGLVAQNSRKDGNKKADDVLKHVVDELFSDEHPYLQLGGNETVGMGWCCVKVLHRGN</sequence>
<dbReference type="AlphaFoldDB" id="A0A176RUC1"/>
<dbReference type="GO" id="GO:0051607">
    <property type="term" value="P:defense response to virus"/>
    <property type="evidence" value="ECO:0007669"/>
    <property type="project" value="UniProtKB-KW"/>
</dbReference>
<evidence type="ECO:0000313" key="4">
    <source>
        <dbReference type="Proteomes" id="UP000076962"/>
    </source>
</evidence>
<dbReference type="PANTHER" id="PTHR36700:SF1">
    <property type="entry name" value="CRISPR SYSTEM CMR SUBUNIT CMR4"/>
    <property type="match status" value="1"/>
</dbReference>
<organism evidence="3 4">
    <name type="scientific">Candidatus Thiomargarita nelsonii</name>
    <dbReference type="NCBI Taxonomy" id="1003181"/>
    <lineage>
        <taxon>Bacteria</taxon>
        <taxon>Pseudomonadati</taxon>
        <taxon>Pseudomonadota</taxon>
        <taxon>Gammaproteobacteria</taxon>
        <taxon>Thiotrichales</taxon>
        <taxon>Thiotrichaceae</taxon>
        <taxon>Thiomargarita</taxon>
    </lineage>
</organism>
<keyword evidence="4" id="KW-1185">Reference proteome</keyword>
<dbReference type="NCBIfam" id="TIGR02580">
    <property type="entry name" value="cas_RAMP_Cmr4"/>
    <property type="match status" value="1"/>
</dbReference>
<feature type="domain" description="CRISPR type III-associated protein" evidence="2">
    <location>
        <begin position="6"/>
        <end position="217"/>
    </location>
</feature>
<keyword evidence="1" id="KW-0051">Antiviral defense</keyword>
<evidence type="ECO:0000256" key="1">
    <source>
        <dbReference type="ARBA" id="ARBA00023118"/>
    </source>
</evidence>
<dbReference type="InterPro" id="IPR013410">
    <property type="entry name" value="CRISPR-assoc_RAMP_Cmr4"/>
</dbReference>
<dbReference type="InterPro" id="IPR005537">
    <property type="entry name" value="RAMP_III_fam"/>
</dbReference>
<gene>
    <name evidence="3" type="ORF">THIOM_005010</name>
</gene>
<proteinExistence type="predicted"/>
<dbReference type="PATRIC" id="fig|1003181.4.peg.6628"/>
<evidence type="ECO:0000313" key="3">
    <source>
        <dbReference type="EMBL" id="OAD19362.1"/>
    </source>
</evidence>
<dbReference type="Pfam" id="PF03787">
    <property type="entry name" value="RAMPs"/>
    <property type="match status" value="1"/>
</dbReference>
<dbReference type="EMBL" id="LUTY01002831">
    <property type="protein sequence ID" value="OAD19362.1"/>
    <property type="molecule type" value="Genomic_DNA"/>
</dbReference>
<accession>A0A176RUC1</accession>
<dbReference type="Proteomes" id="UP000076962">
    <property type="component" value="Unassembled WGS sequence"/>
</dbReference>